<sequence length="174" mass="19093">MPATLEAKTYLPSALAELEAFHRDLDEAATSEFALVGPAGRVQVPAEVHAILVQVVEAMSEGKAITVTPNERILTTQEAADLLGVSRPTVVKLIESGSLPAERVSSRRKVQLRDVLAYRERRRQEQLDAIQATSLGVDDDAVTDRLAHAKAVRHEVAQRRRERIAARRADRVGS</sequence>
<proteinExistence type="predicted"/>
<organism evidence="2 3">
    <name type="scientific">Knoellia subterranea KCTC 19937</name>
    <dbReference type="NCBI Taxonomy" id="1385521"/>
    <lineage>
        <taxon>Bacteria</taxon>
        <taxon>Bacillati</taxon>
        <taxon>Actinomycetota</taxon>
        <taxon>Actinomycetes</taxon>
        <taxon>Micrococcales</taxon>
        <taxon>Intrasporangiaceae</taxon>
        <taxon>Knoellia</taxon>
    </lineage>
</organism>
<dbReference type="RefSeq" id="WP_035904928.1">
    <property type="nucleotide sequence ID" value="NZ_AVPK01000005.1"/>
</dbReference>
<dbReference type="Pfam" id="PF12728">
    <property type="entry name" value="HTH_17"/>
    <property type="match status" value="1"/>
</dbReference>
<accession>A0A0A0JJG2</accession>
<evidence type="ECO:0000259" key="1">
    <source>
        <dbReference type="Pfam" id="PF12728"/>
    </source>
</evidence>
<dbReference type="OrthoDB" id="26212at2"/>
<dbReference type="NCBIfam" id="TIGR01764">
    <property type="entry name" value="excise"/>
    <property type="match status" value="1"/>
</dbReference>
<dbReference type="SUPFAM" id="SSF46955">
    <property type="entry name" value="Putative DNA-binding domain"/>
    <property type="match status" value="1"/>
</dbReference>
<dbReference type="InterPro" id="IPR009061">
    <property type="entry name" value="DNA-bd_dom_put_sf"/>
</dbReference>
<evidence type="ECO:0000313" key="3">
    <source>
        <dbReference type="Proteomes" id="UP000030011"/>
    </source>
</evidence>
<comment type="caution">
    <text evidence="2">The sequence shown here is derived from an EMBL/GenBank/DDBJ whole genome shotgun (WGS) entry which is preliminary data.</text>
</comment>
<gene>
    <name evidence="2" type="ORF">N803_14215</name>
</gene>
<evidence type="ECO:0000313" key="2">
    <source>
        <dbReference type="EMBL" id="KGN37515.1"/>
    </source>
</evidence>
<dbReference type="GO" id="GO:0003677">
    <property type="term" value="F:DNA binding"/>
    <property type="evidence" value="ECO:0007669"/>
    <property type="project" value="InterPro"/>
</dbReference>
<dbReference type="InterPro" id="IPR010093">
    <property type="entry name" value="SinI_DNA-bd"/>
</dbReference>
<dbReference type="AlphaFoldDB" id="A0A0A0JJG2"/>
<dbReference type="eggNOG" id="COG3311">
    <property type="taxonomic scope" value="Bacteria"/>
</dbReference>
<name>A0A0A0JJG2_9MICO</name>
<feature type="domain" description="Helix-turn-helix" evidence="1">
    <location>
        <begin position="74"/>
        <end position="123"/>
    </location>
</feature>
<dbReference type="STRING" id="1385521.N803_14215"/>
<dbReference type="InterPro" id="IPR041657">
    <property type="entry name" value="HTH_17"/>
</dbReference>
<dbReference type="EMBL" id="AVPK01000005">
    <property type="protein sequence ID" value="KGN37515.1"/>
    <property type="molecule type" value="Genomic_DNA"/>
</dbReference>
<reference evidence="2 3" key="1">
    <citation type="submission" date="2013-08" db="EMBL/GenBank/DDBJ databases">
        <title>The genome sequence of Knoellia subterranea.</title>
        <authorList>
            <person name="Zhu W."/>
            <person name="Wang G."/>
        </authorList>
    </citation>
    <scope>NUCLEOTIDE SEQUENCE [LARGE SCALE GENOMIC DNA]</scope>
    <source>
        <strain evidence="2 3">KCTC 19937</strain>
    </source>
</reference>
<dbReference type="Proteomes" id="UP000030011">
    <property type="component" value="Unassembled WGS sequence"/>
</dbReference>
<keyword evidence="3" id="KW-1185">Reference proteome</keyword>
<protein>
    <submittedName>
        <fullName evidence="2">Excisionase</fullName>
    </submittedName>
</protein>